<dbReference type="InterPro" id="IPR014720">
    <property type="entry name" value="dsRBD_dom"/>
</dbReference>
<dbReference type="PROSITE" id="PS50137">
    <property type="entry name" value="DS_RBD"/>
    <property type="match status" value="1"/>
</dbReference>
<dbReference type="PANTHER" id="PTHR14950">
    <property type="entry name" value="DICER-RELATED"/>
    <property type="match status" value="1"/>
</dbReference>
<keyword evidence="10" id="KW-1185">Reference proteome</keyword>
<keyword evidence="1" id="KW-0540">Nuclease</keyword>
<keyword evidence="2" id="KW-0479">Metal-binding</keyword>
<dbReference type="Proteomes" id="UP000198535">
    <property type="component" value="Unassembled WGS sequence"/>
</dbReference>
<evidence type="ECO:0000256" key="1">
    <source>
        <dbReference type="ARBA" id="ARBA00022722"/>
    </source>
</evidence>
<evidence type="ECO:0000256" key="5">
    <source>
        <dbReference type="ARBA" id="ARBA00022842"/>
    </source>
</evidence>
<dbReference type="SMART" id="SM00358">
    <property type="entry name" value="DSRM"/>
    <property type="match status" value="1"/>
</dbReference>
<dbReference type="GO" id="GO:0004525">
    <property type="term" value="F:ribonuclease III activity"/>
    <property type="evidence" value="ECO:0007669"/>
    <property type="project" value="InterPro"/>
</dbReference>
<dbReference type="Pfam" id="PF00035">
    <property type="entry name" value="dsrm"/>
    <property type="match status" value="1"/>
</dbReference>
<reference evidence="10" key="1">
    <citation type="submission" date="2016-10" db="EMBL/GenBank/DDBJ databases">
        <authorList>
            <person name="Varghese N."/>
            <person name="Submissions S."/>
        </authorList>
    </citation>
    <scope>NUCLEOTIDE SEQUENCE [LARGE SCALE GENOMIC DNA]</scope>
    <source>
        <strain evidence="10">Mob M</strain>
    </source>
</reference>
<evidence type="ECO:0000256" key="6">
    <source>
        <dbReference type="ARBA" id="ARBA00022884"/>
    </source>
</evidence>
<dbReference type="Gene3D" id="1.10.1520.10">
    <property type="entry name" value="Ribonuclease III domain"/>
    <property type="match status" value="1"/>
</dbReference>
<accession>A0A1I4PAL3</accession>
<dbReference type="CDD" id="cd00593">
    <property type="entry name" value="RIBOc"/>
    <property type="match status" value="1"/>
</dbReference>
<dbReference type="Gene3D" id="3.30.160.20">
    <property type="match status" value="1"/>
</dbReference>
<dbReference type="GO" id="GO:0003723">
    <property type="term" value="F:RNA binding"/>
    <property type="evidence" value="ECO:0007669"/>
    <property type="project" value="UniProtKB-KW"/>
</dbReference>
<dbReference type="AlphaFoldDB" id="A0A1I4PAL3"/>
<evidence type="ECO:0000256" key="3">
    <source>
        <dbReference type="ARBA" id="ARBA00022759"/>
    </source>
</evidence>
<dbReference type="STRING" id="487685.SAMN04488696_0543"/>
<proteinExistence type="inferred from homology"/>
<name>A0A1I4PAL3_9EURY</name>
<dbReference type="InterPro" id="IPR000999">
    <property type="entry name" value="RNase_III_dom"/>
</dbReference>
<dbReference type="HAMAP" id="MF_00104">
    <property type="entry name" value="RNase_III"/>
    <property type="match status" value="1"/>
</dbReference>
<gene>
    <name evidence="9" type="ORF">SAMN04488696_0543</name>
</gene>
<feature type="domain" description="DRBM" evidence="7">
    <location>
        <begin position="181"/>
        <end position="247"/>
    </location>
</feature>
<feature type="domain" description="RNase III" evidence="8">
    <location>
        <begin position="14"/>
        <end position="156"/>
    </location>
</feature>
<dbReference type="InterPro" id="IPR036389">
    <property type="entry name" value="RNase_III_sf"/>
</dbReference>
<keyword evidence="4" id="KW-0378">Hydrolase</keyword>
<protein>
    <submittedName>
        <fullName evidence="9">RNAse III</fullName>
    </submittedName>
</protein>
<keyword evidence="6" id="KW-0694">RNA-binding</keyword>
<evidence type="ECO:0000259" key="8">
    <source>
        <dbReference type="PROSITE" id="PS50142"/>
    </source>
</evidence>
<keyword evidence="5" id="KW-0460">Magnesium</keyword>
<evidence type="ECO:0000256" key="4">
    <source>
        <dbReference type="ARBA" id="ARBA00022801"/>
    </source>
</evidence>
<dbReference type="SUPFAM" id="SSF69065">
    <property type="entry name" value="RNase III domain-like"/>
    <property type="match status" value="1"/>
</dbReference>
<keyword evidence="3" id="KW-0255">Endonuclease</keyword>
<evidence type="ECO:0000256" key="2">
    <source>
        <dbReference type="ARBA" id="ARBA00022723"/>
    </source>
</evidence>
<dbReference type="PANTHER" id="PTHR14950:SF37">
    <property type="entry name" value="ENDORIBONUCLEASE DICER"/>
    <property type="match status" value="1"/>
</dbReference>
<dbReference type="SUPFAM" id="SSF54768">
    <property type="entry name" value="dsRNA-binding domain-like"/>
    <property type="match status" value="1"/>
</dbReference>
<evidence type="ECO:0000313" key="10">
    <source>
        <dbReference type="Proteomes" id="UP000198535"/>
    </source>
</evidence>
<dbReference type="PROSITE" id="PS50142">
    <property type="entry name" value="RNASE_3_2"/>
    <property type="match status" value="1"/>
</dbReference>
<dbReference type="GO" id="GO:0006364">
    <property type="term" value="P:rRNA processing"/>
    <property type="evidence" value="ECO:0007669"/>
    <property type="project" value="InterPro"/>
</dbReference>
<sequence length="254" mass="28823">MKVNEDLTVSLDQLEEFQKIIGFEFKNKSILTEALTHGSFYSGNKRKMKAFIQKNHLENADYNKLENLGDLVLDLIIGDFFYHHKEIEEYARSNDLSIEAALTTVKIVLVENEGLVPVAQKLELEKYIIYGYLDSVEDIFDDVIEALIGAIYLDQGLPRAREFVYKYFDIESALEKVPHSNPVGKVQDIYGEDNINYPIIEETGPGHCKMFTVGLEIHDSIVSTGKATQVRKAKAEAARKHLQSLKGKVKPVNR</sequence>
<organism evidence="9 10">
    <name type="scientific">Methanolobus profundi</name>
    <dbReference type="NCBI Taxonomy" id="487685"/>
    <lineage>
        <taxon>Archaea</taxon>
        <taxon>Methanobacteriati</taxon>
        <taxon>Methanobacteriota</taxon>
        <taxon>Stenosarchaea group</taxon>
        <taxon>Methanomicrobia</taxon>
        <taxon>Methanosarcinales</taxon>
        <taxon>Methanosarcinaceae</taxon>
        <taxon>Methanolobus</taxon>
    </lineage>
</organism>
<dbReference type="SMART" id="SM00535">
    <property type="entry name" value="RIBOc"/>
    <property type="match status" value="1"/>
</dbReference>
<dbReference type="InterPro" id="IPR011907">
    <property type="entry name" value="RNase_III"/>
</dbReference>
<evidence type="ECO:0000259" key="7">
    <source>
        <dbReference type="PROSITE" id="PS50137"/>
    </source>
</evidence>
<evidence type="ECO:0000313" key="9">
    <source>
        <dbReference type="EMBL" id="SFM24828.1"/>
    </source>
</evidence>
<dbReference type="EMBL" id="FOUJ01000001">
    <property type="protein sequence ID" value="SFM24828.1"/>
    <property type="molecule type" value="Genomic_DNA"/>
</dbReference>
<dbReference type="OrthoDB" id="106853at2157"/>
<dbReference type="RefSeq" id="WP_091932801.1">
    <property type="nucleotide sequence ID" value="NZ_FOUJ01000001.1"/>
</dbReference>
<dbReference type="GO" id="GO:0046872">
    <property type="term" value="F:metal ion binding"/>
    <property type="evidence" value="ECO:0007669"/>
    <property type="project" value="UniProtKB-KW"/>
</dbReference>
<dbReference type="Pfam" id="PF14622">
    <property type="entry name" value="Ribonucleas_3_3"/>
    <property type="match status" value="1"/>
</dbReference>